<evidence type="ECO:0000256" key="1">
    <source>
        <dbReference type="SAM" id="SignalP"/>
    </source>
</evidence>
<dbReference type="Pfam" id="PF03767">
    <property type="entry name" value="Acid_phosphat_B"/>
    <property type="match status" value="1"/>
</dbReference>
<dbReference type="PANTHER" id="PTHR31284">
    <property type="entry name" value="ACID PHOSPHATASE-LIKE PROTEIN"/>
    <property type="match status" value="1"/>
</dbReference>
<comment type="caution">
    <text evidence="2">The sequence shown here is derived from an EMBL/GenBank/DDBJ whole genome shotgun (WGS) entry which is preliminary data.</text>
</comment>
<dbReference type="PANTHER" id="PTHR31284:SF19">
    <property type="entry name" value="VEGETATIVE STORAGE PROTEIN 1-RELATED"/>
    <property type="match status" value="1"/>
</dbReference>
<reference evidence="2 3" key="1">
    <citation type="submission" date="2020-12" db="EMBL/GenBank/DDBJ databases">
        <title>Concerted genomic and epigenomic changes stabilize Arabidopsis allopolyploids.</title>
        <authorList>
            <person name="Chen Z."/>
        </authorList>
    </citation>
    <scope>NUCLEOTIDE SEQUENCE [LARGE SCALE GENOMIC DNA]</scope>
    <source>
        <strain evidence="2">Allo738</strain>
        <tissue evidence="2">Leaf</tissue>
    </source>
</reference>
<gene>
    <name evidence="2" type="ORF">ISN45_Aa06g024460</name>
</gene>
<feature type="signal peptide" evidence="1">
    <location>
        <begin position="1"/>
        <end position="21"/>
    </location>
</feature>
<dbReference type="InterPro" id="IPR005519">
    <property type="entry name" value="Acid_phosphat_B-like"/>
</dbReference>
<dbReference type="Proteomes" id="UP000694240">
    <property type="component" value="Chromosome 11"/>
</dbReference>
<keyword evidence="1" id="KW-0732">Signal</keyword>
<dbReference type="EMBL" id="JAEFBK010000011">
    <property type="protein sequence ID" value="KAG7551813.1"/>
    <property type="molecule type" value="Genomic_DNA"/>
</dbReference>
<evidence type="ECO:0000313" key="3">
    <source>
        <dbReference type="Proteomes" id="UP000694240"/>
    </source>
</evidence>
<evidence type="ECO:0000313" key="2">
    <source>
        <dbReference type="EMBL" id="KAG7551813.1"/>
    </source>
</evidence>
<protein>
    <submittedName>
        <fullName evidence="2">HAD-like superfamily</fullName>
    </submittedName>
</protein>
<dbReference type="EMBL" id="JAEFBK010000011">
    <property type="protein sequence ID" value="KAG7551812.1"/>
    <property type="molecule type" value="Genomic_DNA"/>
</dbReference>
<accession>A0A8T1Z0W9</accession>
<dbReference type="AlphaFoldDB" id="A0A8T1Z0W9"/>
<proteinExistence type="predicted"/>
<name>A0A8T1Z0W9_9BRAS</name>
<organism evidence="2 3">
    <name type="scientific">Arabidopsis thaliana x Arabidopsis arenosa</name>
    <dbReference type="NCBI Taxonomy" id="1240361"/>
    <lineage>
        <taxon>Eukaryota</taxon>
        <taxon>Viridiplantae</taxon>
        <taxon>Streptophyta</taxon>
        <taxon>Embryophyta</taxon>
        <taxon>Tracheophyta</taxon>
        <taxon>Spermatophyta</taxon>
        <taxon>Magnoliopsida</taxon>
        <taxon>eudicotyledons</taxon>
        <taxon>Gunneridae</taxon>
        <taxon>Pentapetalae</taxon>
        <taxon>rosids</taxon>
        <taxon>malvids</taxon>
        <taxon>Brassicales</taxon>
        <taxon>Brassicaceae</taxon>
        <taxon>Camelineae</taxon>
        <taxon>Arabidopsis</taxon>
    </lineage>
</organism>
<feature type="chain" id="PRO_5044693558" evidence="1">
    <location>
        <begin position="22"/>
        <end position="184"/>
    </location>
</feature>
<sequence>MKILSLSLLLLLAATVSHVRSSASVPGLIELLESNTIFGDEAELLEKEGLTISYPDCRSWHLVSLRLQNGVQRKEAYYYVKGLALKNDTYNVWIFDLDETLLSNVPFYAKYGYRTEKHNPETFKKWLVVGEAPGLPETLHLYQNIPEIGISPVLLTERFQDLEEITLKNLKAAGFTNWRHVIFK</sequence>
<keyword evidence="3" id="KW-1185">Reference proteome</keyword>